<protein>
    <submittedName>
        <fullName evidence="2">Ovule protein</fullName>
    </submittedName>
</protein>
<dbReference type="AlphaFoldDB" id="A0A7I4XSQ2"/>
<reference evidence="2" key="1">
    <citation type="submission" date="2020-12" db="UniProtKB">
        <authorList>
            <consortium name="WormBaseParasite"/>
        </authorList>
    </citation>
    <scope>IDENTIFICATION</scope>
    <source>
        <strain evidence="2">MHco3</strain>
    </source>
</reference>
<evidence type="ECO:0000313" key="2">
    <source>
        <dbReference type="WBParaSite" id="HCON_00006060-00001"/>
    </source>
</evidence>
<organism evidence="1 2">
    <name type="scientific">Haemonchus contortus</name>
    <name type="common">Barber pole worm</name>
    <dbReference type="NCBI Taxonomy" id="6289"/>
    <lineage>
        <taxon>Eukaryota</taxon>
        <taxon>Metazoa</taxon>
        <taxon>Ecdysozoa</taxon>
        <taxon>Nematoda</taxon>
        <taxon>Chromadorea</taxon>
        <taxon>Rhabditida</taxon>
        <taxon>Rhabditina</taxon>
        <taxon>Rhabditomorpha</taxon>
        <taxon>Strongyloidea</taxon>
        <taxon>Trichostrongylidae</taxon>
        <taxon>Haemonchus</taxon>
    </lineage>
</organism>
<proteinExistence type="predicted"/>
<name>A0A7I4XSQ2_HAECO</name>
<keyword evidence="1" id="KW-1185">Reference proteome</keyword>
<accession>A0A7I4XSQ2</accession>
<dbReference type="Proteomes" id="UP000025227">
    <property type="component" value="Unplaced"/>
</dbReference>
<sequence length="136" mass="15444">MTPQHILPSGYRLISSKLGFSFVAGYNRDFSTAINKDKKEMAMHTLKEMEQVESEASAQSWEDFCTFKSSGVSEFGGSMTEERRKTFLCQKTTLYGTHLKKPLKERRMVTMYDSSGKRTLNSGLTTAFLPFVAYKP</sequence>
<dbReference type="WBParaSite" id="HCON_00006060-00001">
    <property type="protein sequence ID" value="HCON_00006060-00001"/>
    <property type="gene ID" value="HCON_00006060"/>
</dbReference>
<evidence type="ECO:0000313" key="1">
    <source>
        <dbReference type="Proteomes" id="UP000025227"/>
    </source>
</evidence>